<comment type="caution">
    <text evidence="2">The sequence shown here is derived from an EMBL/GenBank/DDBJ whole genome shotgun (WGS) entry which is preliminary data.</text>
</comment>
<sequence length="110" mass="11999">MTVIAGALPVSLVSFTAKAQADHTVSLACTTSLENNNKSFLVERSKELKTFDKVGEVTDLGANSNALKNYHLADFTPYQGTSYYRLTQTDLDGKTTVYPVVPVVLRLVVE</sequence>
<evidence type="ECO:0000313" key="2">
    <source>
        <dbReference type="EMBL" id="MVM31132.1"/>
    </source>
</evidence>
<feature type="chain" id="PRO_5029656416" evidence="1">
    <location>
        <begin position="20"/>
        <end position="110"/>
    </location>
</feature>
<feature type="signal peptide" evidence="1">
    <location>
        <begin position="1"/>
        <end position="19"/>
    </location>
</feature>
<protein>
    <submittedName>
        <fullName evidence="2">Uncharacterized protein</fullName>
    </submittedName>
</protein>
<dbReference type="AlphaFoldDB" id="A0A7K1SBE1"/>
<accession>A0A7K1SBE1</accession>
<dbReference type="Proteomes" id="UP000436006">
    <property type="component" value="Unassembled WGS sequence"/>
</dbReference>
<dbReference type="EMBL" id="WPIN01000004">
    <property type="protein sequence ID" value="MVM31132.1"/>
    <property type="molecule type" value="Genomic_DNA"/>
</dbReference>
<dbReference type="RefSeq" id="WP_157585701.1">
    <property type="nucleotide sequence ID" value="NZ_WPIN01000004.1"/>
</dbReference>
<gene>
    <name evidence="2" type="ORF">GO755_13910</name>
</gene>
<keyword evidence="1" id="KW-0732">Signal</keyword>
<evidence type="ECO:0000313" key="3">
    <source>
        <dbReference type="Proteomes" id="UP000436006"/>
    </source>
</evidence>
<proteinExistence type="predicted"/>
<reference evidence="2 3" key="1">
    <citation type="submission" date="2019-12" db="EMBL/GenBank/DDBJ databases">
        <title>Spirosoma sp. HMF4905 genome sequencing and assembly.</title>
        <authorList>
            <person name="Kang H."/>
            <person name="Cha I."/>
            <person name="Kim H."/>
            <person name="Joh K."/>
        </authorList>
    </citation>
    <scope>NUCLEOTIDE SEQUENCE [LARGE SCALE GENOMIC DNA]</scope>
    <source>
        <strain evidence="2 3">HMF4905</strain>
    </source>
</reference>
<evidence type="ECO:0000256" key="1">
    <source>
        <dbReference type="SAM" id="SignalP"/>
    </source>
</evidence>
<keyword evidence="3" id="KW-1185">Reference proteome</keyword>
<name>A0A7K1SBE1_9BACT</name>
<organism evidence="2 3">
    <name type="scientific">Spirosoma arboris</name>
    <dbReference type="NCBI Taxonomy" id="2682092"/>
    <lineage>
        <taxon>Bacteria</taxon>
        <taxon>Pseudomonadati</taxon>
        <taxon>Bacteroidota</taxon>
        <taxon>Cytophagia</taxon>
        <taxon>Cytophagales</taxon>
        <taxon>Cytophagaceae</taxon>
        <taxon>Spirosoma</taxon>
    </lineage>
</organism>